<protein>
    <submittedName>
        <fullName evidence="2">Glucose-1-phosphate cytidylyltransferase</fullName>
    </submittedName>
</protein>
<name>A0A1M6CW52_9FIRM</name>
<proteinExistence type="predicted"/>
<dbReference type="InterPro" id="IPR029044">
    <property type="entry name" value="Nucleotide-diphossugar_trans"/>
</dbReference>
<dbReference type="InterPro" id="IPR013446">
    <property type="entry name" value="G1P_cyt_trans-like"/>
</dbReference>
<keyword evidence="2" id="KW-0548">Nucleotidyltransferase</keyword>
<dbReference type="RefSeq" id="WP_149677883.1">
    <property type="nucleotide sequence ID" value="NZ_FQZP01000006.1"/>
</dbReference>
<evidence type="ECO:0000313" key="2">
    <source>
        <dbReference type="EMBL" id="SHI65189.1"/>
    </source>
</evidence>
<dbReference type="Pfam" id="PF00483">
    <property type="entry name" value="NTP_transferase"/>
    <property type="match status" value="1"/>
</dbReference>
<dbReference type="Proteomes" id="UP000324781">
    <property type="component" value="Unassembled WGS sequence"/>
</dbReference>
<accession>A0A1M6CW52</accession>
<evidence type="ECO:0000259" key="1">
    <source>
        <dbReference type="Pfam" id="PF00483"/>
    </source>
</evidence>
<dbReference type="AlphaFoldDB" id="A0A1M6CW52"/>
<sequence length="255" mass="29560">MKVLILCGGRGLRMHELTRDMPKPLVPIAGKPMLWHIMKLYKHYGFDDFILLLGYRGDRIKEYFMDYPWKNHSFVLDTQNSRITLLEEAENWKITFLDTGLDTTTGDRIKKARDLVGNKTFMATYGDGLADINLHKLLVFHREKGRIATVTGISKKSQYGTMTVRNGIADSFVEKESREGIINGGFFVFEPGVFDYLSAVEPNILEKHAMADLARDRQLAVYMHDGFWYACDTYYDVMTMNKMAEEGMDRWRVWK</sequence>
<dbReference type="OrthoDB" id="9801899at2"/>
<feature type="domain" description="Nucleotidyl transferase" evidence="1">
    <location>
        <begin position="2"/>
        <end position="226"/>
    </location>
</feature>
<dbReference type="Gene3D" id="3.90.550.10">
    <property type="entry name" value="Spore Coat Polysaccharide Biosynthesis Protein SpsA, Chain A"/>
    <property type="match status" value="1"/>
</dbReference>
<keyword evidence="2" id="KW-0808">Transferase</keyword>
<dbReference type="SUPFAM" id="SSF53448">
    <property type="entry name" value="Nucleotide-diphospho-sugar transferases"/>
    <property type="match status" value="1"/>
</dbReference>
<reference evidence="2 3" key="1">
    <citation type="submission" date="2016-11" db="EMBL/GenBank/DDBJ databases">
        <authorList>
            <person name="Varghese N."/>
            <person name="Submissions S."/>
        </authorList>
    </citation>
    <scope>NUCLEOTIDE SEQUENCE [LARGE SCALE GENOMIC DNA]</scope>
    <source>
        <strain evidence="2 3">DSM 19027</strain>
    </source>
</reference>
<dbReference type="InterPro" id="IPR005835">
    <property type="entry name" value="NTP_transferase_dom"/>
</dbReference>
<evidence type="ECO:0000313" key="3">
    <source>
        <dbReference type="Proteomes" id="UP000324781"/>
    </source>
</evidence>
<dbReference type="PANTHER" id="PTHR47183:SF2">
    <property type="entry name" value="GLUCOSE-1-PHOSPHATE CYTIDYLYLTRANSFERASE-RELATED"/>
    <property type="match status" value="1"/>
</dbReference>
<organism evidence="2 3">
    <name type="scientific">Thermoclostridium caenicola</name>
    <dbReference type="NCBI Taxonomy" id="659425"/>
    <lineage>
        <taxon>Bacteria</taxon>
        <taxon>Bacillati</taxon>
        <taxon>Bacillota</taxon>
        <taxon>Clostridia</taxon>
        <taxon>Eubacteriales</taxon>
        <taxon>Oscillospiraceae</taxon>
        <taxon>Thermoclostridium</taxon>
    </lineage>
</organism>
<keyword evidence="3" id="KW-1185">Reference proteome</keyword>
<dbReference type="PANTHER" id="PTHR47183">
    <property type="entry name" value="GLUCOSE-1-PHOSPHATE CYTIDYLYLTRANSFERASE-RELATED"/>
    <property type="match status" value="1"/>
</dbReference>
<gene>
    <name evidence="2" type="ORF">SAMN05444373_10067</name>
</gene>
<dbReference type="GO" id="GO:0047343">
    <property type="term" value="F:glucose-1-phosphate cytidylyltransferase activity"/>
    <property type="evidence" value="ECO:0007669"/>
    <property type="project" value="InterPro"/>
</dbReference>
<dbReference type="EMBL" id="FQZP01000006">
    <property type="protein sequence ID" value="SHI65189.1"/>
    <property type="molecule type" value="Genomic_DNA"/>
</dbReference>